<dbReference type="Gene3D" id="1.10.530.10">
    <property type="match status" value="1"/>
</dbReference>
<dbReference type="KEGG" id="nlc:EBAPG3_004770"/>
<evidence type="ECO:0000313" key="5">
    <source>
        <dbReference type="EMBL" id="ARO87136.1"/>
    </source>
</evidence>
<dbReference type="InterPro" id="IPR023346">
    <property type="entry name" value="Lysozyme-like_dom_sf"/>
</dbReference>
<dbReference type="PANTHER" id="PTHR37423">
    <property type="entry name" value="SOLUBLE LYTIC MUREIN TRANSGLYCOSYLASE-RELATED"/>
    <property type="match status" value="1"/>
</dbReference>
<feature type="signal peptide" evidence="2">
    <location>
        <begin position="1"/>
        <end position="42"/>
    </location>
</feature>
<gene>
    <name evidence="5" type="ORF">EBAPG3_004770</name>
</gene>
<dbReference type="InterPro" id="IPR008258">
    <property type="entry name" value="Transglycosylase_SLT_dom_1"/>
</dbReference>
<feature type="domain" description="Transglycosylase SLT" evidence="3">
    <location>
        <begin position="100"/>
        <end position="198"/>
    </location>
</feature>
<dbReference type="PROSITE" id="PS00922">
    <property type="entry name" value="TRANSGLYCOSYLASE"/>
    <property type="match status" value="1"/>
</dbReference>
<keyword evidence="2" id="KW-0732">Signal</keyword>
<accession>A0A1W6SMW8</accession>
<keyword evidence="6" id="KW-1185">Reference proteome</keyword>
<protein>
    <submittedName>
        <fullName evidence="5">Lytic transglycosylase</fullName>
    </submittedName>
</protein>
<dbReference type="eggNOG" id="COG0741">
    <property type="taxonomic scope" value="Bacteria"/>
</dbReference>
<comment type="similarity">
    <text evidence="1">Belongs to the transglycosylase Slt family.</text>
</comment>
<organism evidence="5 6">
    <name type="scientific">Nitrosospira lacus</name>
    <dbReference type="NCBI Taxonomy" id="1288494"/>
    <lineage>
        <taxon>Bacteria</taxon>
        <taxon>Pseudomonadati</taxon>
        <taxon>Pseudomonadota</taxon>
        <taxon>Betaproteobacteria</taxon>
        <taxon>Nitrosomonadales</taxon>
        <taxon>Nitrosomonadaceae</taxon>
        <taxon>Nitrosospira</taxon>
    </lineage>
</organism>
<dbReference type="InterPro" id="IPR000189">
    <property type="entry name" value="Transglyc_AS"/>
</dbReference>
<reference evidence="5 6" key="1">
    <citation type="journal article" date="2015" name="Int. J. Syst. Evol. Microbiol.">
        <title>Nitrosospira lacus sp. nov., a psychrotolerant, ammonia-oxidizing bacterium from sandy lake sediment.</title>
        <authorList>
            <person name="Urakawa H."/>
            <person name="Garcia J.C."/>
            <person name="Nielsen J.L."/>
            <person name="Le V.Q."/>
            <person name="Kozlowski J.A."/>
            <person name="Stein L.Y."/>
            <person name="Lim C.K."/>
            <person name="Pommerening-Roser A."/>
            <person name="Martens-Habbena W."/>
            <person name="Stahl D.A."/>
            <person name="Klotz M.G."/>
        </authorList>
    </citation>
    <scope>NUCLEOTIDE SEQUENCE [LARGE SCALE GENOMIC DNA]</scope>
    <source>
        <strain evidence="5 6">APG3</strain>
    </source>
</reference>
<dbReference type="Pfam" id="PF01464">
    <property type="entry name" value="SLT"/>
    <property type="match status" value="1"/>
</dbReference>
<dbReference type="InterPro" id="IPR025392">
    <property type="entry name" value="DUF4124"/>
</dbReference>
<sequence length="232" mass="25847">MKKKQENEIVLPPGRVMKFFSPRPFILTALLACGLAAQPANATIYWFTDEDGVAHFSNVPTDKRYVPFTAANDAVARKTIPGTRDRRSDKLARVQYGAIIEEIARIYALESALVHAVVSAESAYNAMAVSKKGAAGLMQLMPDTARRYGATDRFDPVQNLHAGTRYLSDLLKMFNGNVSLALAAYNAGENNVVKYGNQIPPFQETRMYVPKVLDLYRKYQVSMKLPQIRRGI</sequence>
<dbReference type="PANTHER" id="PTHR37423:SF2">
    <property type="entry name" value="MEMBRANE-BOUND LYTIC MUREIN TRANSGLYCOSYLASE C"/>
    <property type="match status" value="1"/>
</dbReference>
<evidence type="ECO:0000259" key="3">
    <source>
        <dbReference type="Pfam" id="PF01464"/>
    </source>
</evidence>
<dbReference type="RefSeq" id="WP_004175053.1">
    <property type="nucleotide sequence ID" value="NZ_CP021106.3"/>
</dbReference>
<evidence type="ECO:0000256" key="2">
    <source>
        <dbReference type="SAM" id="SignalP"/>
    </source>
</evidence>
<feature type="domain" description="DUF4124" evidence="4">
    <location>
        <begin position="31"/>
        <end position="74"/>
    </location>
</feature>
<dbReference type="GO" id="GO:0000270">
    <property type="term" value="P:peptidoglycan metabolic process"/>
    <property type="evidence" value="ECO:0007669"/>
    <property type="project" value="InterPro"/>
</dbReference>
<evidence type="ECO:0000256" key="1">
    <source>
        <dbReference type="ARBA" id="ARBA00007734"/>
    </source>
</evidence>
<dbReference type="AlphaFoldDB" id="A0A1W6SMW8"/>
<dbReference type="CDD" id="cd00254">
    <property type="entry name" value="LT-like"/>
    <property type="match status" value="1"/>
</dbReference>
<evidence type="ECO:0000259" key="4">
    <source>
        <dbReference type="Pfam" id="PF13511"/>
    </source>
</evidence>
<feature type="chain" id="PRO_5010884524" evidence="2">
    <location>
        <begin position="43"/>
        <end position="232"/>
    </location>
</feature>
<dbReference type="SUPFAM" id="SSF53955">
    <property type="entry name" value="Lysozyme-like"/>
    <property type="match status" value="1"/>
</dbReference>
<proteinExistence type="inferred from homology"/>
<name>A0A1W6SMW8_9PROT</name>
<dbReference type="GO" id="GO:0016020">
    <property type="term" value="C:membrane"/>
    <property type="evidence" value="ECO:0007669"/>
    <property type="project" value="InterPro"/>
</dbReference>
<dbReference type="EMBL" id="CP021106">
    <property type="protein sequence ID" value="ARO87136.1"/>
    <property type="molecule type" value="Genomic_DNA"/>
</dbReference>
<dbReference type="Pfam" id="PF13511">
    <property type="entry name" value="DUF4124"/>
    <property type="match status" value="1"/>
</dbReference>
<evidence type="ECO:0000313" key="6">
    <source>
        <dbReference type="Proteomes" id="UP000012179"/>
    </source>
</evidence>
<dbReference type="GO" id="GO:0008933">
    <property type="term" value="F:peptidoglycan lytic transglycosylase activity"/>
    <property type="evidence" value="ECO:0007669"/>
    <property type="project" value="InterPro"/>
</dbReference>
<dbReference type="Proteomes" id="UP000012179">
    <property type="component" value="Chromosome"/>
</dbReference>